<comment type="similarity">
    <text evidence="5">Belongs to the sigma-70 factor family. ECF subfamily.</text>
</comment>
<keyword evidence="3 5" id="KW-0238">DNA-binding</keyword>
<protein>
    <recommendedName>
        <fullName evidence="5">RNA polymerase sigma factor</fullName>
    </recommendedName>
</protein>
<dbReference type="Gene3D" id="1.10.1740.10">
    <property type="match status" value="1"/>
</dbReference>
<evidence type="ECO:0000256" key="3">
    <source>
        <dbReference type="ARBA" id="ARBA00023125"/>
    </source>
</evidence>
<dbReference type="InterPro" id="IPR007627">
    <property type="entry name" value="RNA_pol_sigma70_r2"/>
</dbReference>
<keyword evidence="4 5" id="KW-0804">Transcription</keyword>
<dbReference type="PANTHER" id="PTHR43133">
    <property type="entry name" value="RNA POLYMERASE ECF-TYPE SIGMA FACTO"/>
    <property type="match status" value="1"/>
</dbReference>
<dbReference type="PROSITE" id="PS01063">
    <property type="entry name" value="SIGMA70_ECF"/>
    <property type="match status" value="1"/>
</dbReference>
<evidence type="ECO:0000256" key="5">
    <source>
        <dbReference type="RuleBase" id="RU000716"/>
    </source>
</evidence>
<sequence length="103" mass="12154">MSGAHDKSTGYPDEQGDKQSFEITYNQYRERIHKYLSLKVNSGSTEDLTQQVFLKAMEKIQTFKGNSSLFTWIFKIAQNIVKNEYWGFYFIALFCRLHLVRDL</sequence>
<accession>A0ABX3GRD0</accession>
<evidence type="ECO:0000256" key="2">
    <source>
        <dbReference type="ARBA" id="ARBA00023082"/>
    </source>
</evidence>
<dbReference type="RefSeq" id="WP_076219049.1">
    <property type="nucleotide sequence ID" value="NZ_MPTJ01000023.1"/>
</dbReference>
<organism evidence="7 8">
    <name type="scientific">Paenibacillus odorifer</name>
    <dbReference type="NCBI Taxonomy" id="189426"/>
    <lineage>
        <taxon>Bacteria</taxon>
        <taxon>Bacillati</taxon>
        <taxon>Bacillota</taxon>
        <taxon>Bacilli</taxon>
        <taxon>Bacillales</taxon>
        <taxon>Paenibacillaceae</taxon>
        <taxon>Paenibacillus</taxon>
    </lineage>
</organism>
<keyword evidence="2 5" id="KW-0731">Sigma factor</keyword>
<evidence type="ECO:0000313" key="8">
    <source>
        <dbReference type="Proteomes" id="UP000187158"/>
    </source>
</evidence>
<dbReference type="Pfam" id="PF04542">
    <property type="entry name" value="Sigma70_r2"/>
    <property type="match status" value="1"/>
</dbReference>
<evidence type="ECO:0000256" key="4">
    <source>
        <dbReference type="ARBA" id="ARBA00023163"/>
    </source>
</evidence>
<evidence type="ECO:0000256" key="1">
    <source>
        <dbReference type="ARBA" id="ARBA00023015"/>
    </source>
</evidence>
<dbReference type="Proteomes" id="UP000187158">
    <property type="component" value="Unassembled WGS sequence"/>
</dbReference>
<keyword evidence="1 5" id="KW-0805">Transcription regulation</keyword>
<feature type="domain" description="RNA polymerase sigma-70 region 2" evidence="6">
    <location>
        <begin position="25"/>
        <end position="84"/>
    </location>
</feature>
<evidence type="ECO:0000259" key="6">
    <source>
        <dbReference type="Pfam" id="PF04542"/>
    </source>
</evidence>
<comment type="caution">
    <text evidence="7">The sequence shown here is derived from an EMBL/GenBank/DDBJ whole genome shotgun (WGS) entry which is preliminary data.</text>
</comment>
<keyword evidence="8" id="KW-1185">Reference proteome</keyword>
<reference evidence="7 8" key="1">
    <citation type="submission" date="2016-11" db="EMBL/GenBank/DDBJ databases">
        <title>Paenibacillus species isolates.</title>
        <authorList>
            <person name="Beno S.M."/>
        </authorList>
    </citation>
    <scope>NUCLEOTIDE SEQUENCE [LARGE SCALE GENOMIC DNA]</scope>
    <source>
        <strain evidence="7 8">FSL H7-0433</strain>
    </source>
</reference>
<evidence type="ECO:0000313" key="7">
    <source>
        <dbReference type="EMBL" id="OMD33598.1"/>
    </source>
</evidence>
<dbReference type="InterPro" id="IPR000838">
    <property type="entry name" value="RNA_pol_sigma70_ECF_CS"/>
</dbReference>
<name>A0ABX3GRD0_9BACL</name>
<proteinExistence type="inferred from homology"/>
<dbReference type="SUPFAM" id="SSF88946">
    <property type="entry name" value="Sigma2 domain of RNA polymerase sigma factors"/>
    <property type="match status" value="1"/>
</dbReference>
<gene>
    <name evidence="7" type="ORF">BSO21_15120</name>
</gene>
<dbReference type="EMBL" id="MPVP01000088">
    <property type="protein sequence ID" value="OMD33598.1"/>
    <property type="molecule type" value="Genomic_DNA"/>
</dbReference>
<dbReference type="InterPro" id="IPR013325">
    <property type="entry name" value="RNA_pol_sigma_r2"/>
</dbReference>
<dbReference type="PANTHER" id="PTHR43133:SF8">
    <property type="entry name" value="RNA POLYMERASE SIGMA FACTOR HI_1459-RELATED"/>
    <property type="match status" value="1"/>
</dbReference>
<dbReference type="InterPro" id="IPR039425">
    <property type="entry name" value="RNA_pol_sigma-70-like"/>
</dbReference>